<dbReference type="InterPro" id="IPR025377">
    <property type="entry name" value="DUF4367"/>
</dbReference>
<feature type="domain" description="DUF4367" evidence="4">
    <location>
        <begin position="299"/>
        <end position="409"/>
    </location>
</feature>
<dbReference type="Gene3D" id="1.10.10.1320">
    <property type="entry name" value="Anti-sigma factor, zinc-finger domain"/>
    <property type="match status" value="1"/>
</dbReference>
<keyword evidence="2" id="KW-0812">Transmembrane</keyword>
<evidence type="ECO:0000259" key="3">
    <source>
        <dbReference type="Pfam" id="PF13490"/>
    </source>
</evidence>
<sequence>MRCEEYLPMLNELLNKTLTPGERRGVEAHLAVCEGCRNEFQRLKRADELLREAVSDMFSEIEVPADLSSRIEEVIKKERKKTARLAHARWLPAFLKVPAVAAALLLFVAAGTFGYRYIFAPPLKQSQVVLQEPVADNESKPFMSPDGSDLPAESSKSGETYGSGDVQKESAPVEPQDTPPAPKPGEPRKPVSGNEAEINLAREGAPPGKGGDSEPGPVTERRAGGGAAVQRNAGQPADSAQSADSTGPVPTGTQEDLSLFAAGAPGANVEDGEIQASEKDGFARDAQQDAAKEVGFVCLEPAYLPRGAELQDVTWRSGTVYQNYRVGQLSLQISQTLAKAPMAEIGSASKDSSALEINGVKGILEEKKPGDADGTSRGYTTITWQQGELLITVGGELPREELVKIASSLK</sequence>
<dbReference type="Pfam" id="PF14285">
    <property type="entry name" value="DUF4367"/>
    <property type="match status" value="1"/>
</dbReference>
<dbReference type="InterPro" id="IPR041916">
    <property type="entry name" value="Anti_sigma_zinc_sf"/>
</dbReference>
<evidence type="ECO:0000256" key="1">
    <source>
        <dbReference type="SAM" id="MobiDB-lite"/>
    </source>
</evidence>
<reference evidence="5" key="1">
    <citation type="submission" date="2019-03" db="EMBL/GenBank/DDBJ databases">
        <authorList>
            <person name="Hao L."/>
        </authorList>
    </citation>
    <scope>NUCLEOTIDE SEQUENCE</scope>
</reference>
<evidence type="ECO:0000313" key="5">
    <source>
        <dbReference type="EMBL" id="VFU17330.1"/>
    </source>
</evidence>
<gene>
    <name evidence="5" type="ORF">SCFA_3640003</name>
</gene>
<keyword evidence="2" id="KW-0472">Membrane</keyword>
<accession>A0A485M5C1</accession>
<name>A0A485M5C1_9ZZZZ</name>
<evidence type="ECO:0000259" key="4">
    <source>
        <dbReference type="Pfam" id="PF14285"/>
    </source>
</evidence>
<dbReference type="InterPro" id="IPR027383">
    <property type="entry name" value="Znf_put"/>
</dbReference>
<dbReference type="Pfam" id="PF13490">
    <property type="entry name" value="zf-HC2"/>
    <property type="match status" value="1"/>
</dbReference>
<protein>
    <recommendedName>
        <fullName evidence="6">Zinc-finger domain-containing protein</fullName>
    </recommendedName>
</protein>
<dbReference type="EMBL" id="CAADRN010000295">
    <property type="protein sequence ID" value="VFU17330.1"/>
    <property type="molecule type" value="Genomic_DNA"/>
</dbReference>
<feature type="domain" description="Putative zinc-finger" evidence="3">
    <location>
        <begin position="3"/>
        <end position="37"/>
    </location>
</feature>
<evidence type="ECO:0008006" key="6">
    <source>
        <dbReference type="Google" id="ProtNLM"/>
    </source>
</evidence>
<feature type="region of interest" description="Disordered" evidence="1">
    <location>
        <begin position="137"/>
        <end position="255"/>
    </location>
</feature>
<evidence type="ECO:0000256" key="2">
    <source>
        <dbReference type="SAM" id="Phobius"/>
    </source>
</evidence>
<keyword evidence="2" id="KW-1133">Transmembrane helix</keyword>
<proteinExistence type="predicted"/>
<dbReference type="AlphaFoldDB" id="A0A485M5C1"/>
<feature type="transmembrane region" description="Helical" evidence="2">
    <location>
        <begin position="93"/>
        <end position="118"/>
    </location>
</feature>
<organism evidence="5">
    <name type="scientific">anaerobic digester metagenome</name>
    <dbReference type="NCBI Taxonomy" id="1263854"/>
    <lineage>
        <taxon>unclassified sequences</taxon>
        <taxon>metagenomes</taxon>
        <taxon>ecological metagenomes</taxon>
    </lineage>
</organism>